<dbReference type="EMBL" id="CP102487">
    <property type="protein sequence ID" value="UUX58713.1"/>
    <property type="molecule type" value="Genomic_DNA"/>
</dbReference>
<dbReference type="InterPro" id="IPR018891">
    <property type="entry name" value="AIPR_C"/>
</dbReference>
<proteinExistence type="predicted"/>
<dbReference type="RefSeq" id="WP_257745575.1">
    <property type="nucleotide sequence ID" value="NZ_CP102487.1"/>
</dbReference>
<name>A0AA94XRS2_9MICC</name>
<reference evidence="3" key="1">
    <citation type="journal article" date="2022" name="Pest Manag. Sci.">
        <title>Glutamicibacter halophytocola-mediated host fitness of potato tuber moth on Solanaceae crops.</title>
        <authorList>
            <person name="Wang W."/>
            <person name="Xiao G."/>
            <person name="Du G."/>
            <person name="Chang L."/>
            <person name="Yang Y."/>
            <person name="Ye J."/>
            <person name="Chen B."/>
        </authorList>
    </citation>
    <scope>NUCLEOTIDE SEQUENCE</scope>
    <source>
        <strain evidence="3">S2</strain>
    </source>
</reference>
<dbReference type="InterPro" id="IPR055101">
    <property type="entry name" value="AIPR_N"/>
</dbReference>
<organism evidence="3 4">
    <name type="scientific">Glutamicibacter halophytocola</name>
    <dbReference type="NCBI Taxonomy" id="1933880"/>
    <lineage>
        <taxon>Bacteria</taxon>
        <taxon>Bacillati</taxon>
        <taxon>Actinomycetota</taxon>
        <taxon>Actinomycetes</taxon>
        <taxon>Micrococcales</taxon>
        <taxon>Micrococcaceae</taxon>
        <taxon>Glutamicibacter</taxon>
    </lineage>
</organism>
<gene>
    <name evidence="3" type="ORF">NUH22_15665</name>
</gene>
<evidence type="ECO:0000259" key="1">
    <source>
        <dbReference type="Pfam" id="PF10592"/>
    </source>
</evidence>
<feature type="domain" description="Abortive phage infection protein C-terminal" evidence="1">
    <location>
        <begin position="237"/>
        <end position="567"/>
    </location>
</feature>
<dbReference type="Pfam" id="PF22879">
    <property type="entry name" value="AIPR_N"/>
    <property type="match status" value="1"/>
</dbReference>
<accession>A0AA94XRS2</accession>
<feature type="domain" description="Abortive infection phage resistance protein N-terminal" evidence="2">
    <location>
        <begin position="26"/>
        <end position="176"/>
    </location>
</feature>
<dbReference type="Pfam" id="PF10592">
    <property type="entry name" value="AIPR"/>
    <property type="match status" value="1"/>
</dbReference>
<dbReference type="Proteomes" id="UP001060018">
    <property type="component" value="Chromosome"/>
</dbReference>
<protein>
    <submittedName>
        <fullName evidence="3">AIPR family protein</fullName>
    </submittedName>
</protein>
<sequence length="696" mass="78177">MNIDDLRNQVQMQAVAGDGAFVADAFASVFAQKLEEAEILTDINVERLQCNGPRGKRLELLGYSENSFEQSLTILAGKYFGTDRVLTMTEAKDILNRATSFVENSATGWLQKNLEFSSREWEYSDYFRQQIAENKVAKIRVILITDAIMSDRIKSIESGTVTGIKTTYEIWDQKRLIDAAIPDMGSEDIQVDLTKWIPGGLPCLVASSTDDATRTYLAVVPAQILADVFEEYGSLLLESNVRTFLSTRGPVNKGIQATLSREPERFLAYNNGITTTSTKVEIDTSSNGTRITKIEKLQIVNGGQTTASIAHFLRNSREANLQDVSVQMKLVTVTQSDASSVVQSVAKYANSQNRVSAADLFSTHDFHVRMEQISRRIKAPVIEGQQYRSGWYYERARGQWENDRASLTSAAKKAKFDLEYPRSQRLTKTDFAKYNYCWGGHPDLVSKGAQTVFTDFANKIDQQWTNNDGKGSDDFGDDYYRNNVCLAIIYEGLRSEVLRQDWYQASRGYLANIVAYAIAKFSLSIKQQFFGAELNFSSIWNNQEIGPETLTELVNLSRLAQIHLTDPSRPQGNVTQWAKQQACWERFKILPVKLGSLLQQELISQQEAKTQVAEARKVRAIDSSYETIQRVMEVDKAIWHVAIGSQPGLRISPTESTLVRKYGIPNNAVPSERQATAMLRVLARMEGLGIISSDQY</sequence>
<dbReference type="AlphaFoldDB" id="A0AA94XRS2"/>
<evidence type="ECO:0000259" key="2">
    <source>
        <dbReference type="Pfam" id="PF22879"/>
    </source>
</evidence>
<evidence type="ECO:0000313" key="4">
    <source>
        <dbReference type="Proteomes" id="UP001060018"/>
    </source>
</evidence>
<evidence type="ECO:0000313" key="3">
    <source>
        <dbReference type="EMBL" id="UUX58713.1"/>
    </source>
</evidence>